<evidence type="ECO:0000256" key="2">
    <source>
        <dbReference type="ARBA" id="ARBA00009808"/>
    </source>
</evidence>
<keyword evidence="5 6" id="KW-0472">Membrane</keyword>
<feature type="transmembrane region" description="Helical" evidence="7">
    <location>
        <begin position="78"/>
        <end position="97"/>
    </location>
</feature>
<keyword evidence="10" id="KW-1185">Reference proteome</keyword>
<proteinExistence type="inferred from homology"/>
<dbReference type="GO" id="GO:0050291">
    <property type="term" value="F:sphingosine N-acyltransferase activity"/>
    <property type="evidence" value="ECO:0007669"/>
    <property type="project" value="InterPro"/>
</dbReference>
<protein>
    <submittedName>
        <fullName evidence="9">TRAM/LAG1/CLN8 homology domain-containing protein</fullName>
    </submittedName>
</protein>
<feature type="transmembrane region" description="Helical" evidence="7">
    <location>
        <begin position="135"/>
        <end position="157"/>
    </location>
</feature>
<feature type="transmembrane region" description="Helical" evidence="7">
    <location>
        <begin position="178"/>
        <end position="197"/>
    </location>
</feature>
<dbReference type="SMART" id="SM00724">
    <property type="entry name" value="TLC"/>
    <property type="match status" value="1"/>
</dbReference>
<feature type="domain" description="TLC" evidence="8">
    <location>
        <begin position="2"/>
        <end position="205"/>
    </location>
</feature>
<evidence type="ECO:0000259" key="8">
    <source>
        <dbReference type="PROSITE" id="PS50922"/>
    </source>
</evidence>
<evidence type="ECO:0000256" key="5">
    <source>
        <dbReference type="ARBA" id="ARBA00023136"/>
    </source>
</evidence>
<evidence type="ECO:0000256" key="1">
    <source>
        <dbReference type="ARBA" id="ARBA00004141"/>
    </source>
</evidence>
<evidence type="ECO:0000313" key="10">
    <source>
        <dbReference type="Proteomes" id="UP000269721"/>
    </source>
</evidence>
<dbReference type="InterPro" id="IPR016439">
    <property type="entry name" value="Lag1/Lac1-like"/>
</dbReference>
<name>A0A4P9W4K1_9FUNG</name>
<evidence type="ECO:0000313" key="9">
    <source>
        <dbReference type="EMBL" id="RKO86832.1"/>
    </source>
</evidence>
<organism evidence="9 10">
    <name type="scientific">Blyttiomyces helicus</name>
    <dbReference type="NCBI Taxonomy" id="388810"/>
    <lineage>
        <taxon>Eukaryota</taxon>
        <taxon>Fungi</taxon>
        <taxon>Fungi incertae sedis</taxon>
        <taxon>Chytridiomycota</taxon>
        <taxon>Chytridiomycota incertae sedis</taxon>
        <taxon>Chytridiomycetes</taxon>
        <taxon>Chytridiomycetes incertae sedis</taxon>
        <taxon>Blyttiomyces</taxon>
    </lineage>
</organism>
<dbReference type="EMBL" id="KZ997875">
    <property type="protein sequence ID" value="RKO86832.1"/>
    <property type="molecule type" value="Genomic_DNA"/>
</dbReference>
<sequence>RQKFVGSASKFIIFGPSAVIGAYIMVTEPWFTRPHLFFEGFLQKGNISELLKFYYKMCFGSYAYGSISLFFEARQKDFVLMIVHHVVTLLLIQLSYFRGFHRIGGVVLFLHDISDPFMEAAKMALYTGHNKVADILFGAFAVVFIITRNWIFPYYVIGSIPSTAVFPDGTRIPYTNECMYMLCILEVLHIYWAFLILKMAKAALVSKGVDDDVRNEE</sequence>
<feature type="non-terminal residue" evidence="9">
    <location>
        <position position="1"/>
    </location>
</feature>
<feature type="transmembrane region" description="Helical" evidence="7">
    <location>
        <begin position="12"/>
        <end position="33"/>
    </location>
</feature>
<evidence type="ECO:0000256" key="7">
    <source>
        <dbReference type="SAM" id="Phobius"/>
    </source>
</evidence>
<comment type="subcellular location">
    <subcellularLocation>
        <location evidence="1">Membrane</location>
        <topology evidence="1">Multi-pass membrane protein</topology>
    </subcellularLocation>
</comment>
<dbReference type="GO" id="GO:0016020">
    <property type="term" value="C:membrane"/>
    <property type="evidence" value="ECO:0007669"/>
    <property type="project" value="UniProtKB-SubCell"/>
</dbReference>
<dbReference type="AlphaFoldDB" id="A0A4P9W4K1"/>
<accession>A0A4P9W4K1</accession>
<dbReference type="GO" id="GO:0046513">
    <property type="term" value="P:ceramide biosynthetic process"/>
    <property type="evidence" value="ECO:0007669"/>
    <property type="project" value="InterPro"/>
</dbReference>
<dbReference type="PROSITE" id="PS50922">
    <property type="entry name" value="TLC"/>
    <property type="match status" value="1"/>
</dbReference>
<dbReference type="Proteomes" id="UP000269721">
    <property type="component" value="Unassembled WGS sequence"/>
</dbReference>
<keyword evidence="4 7" id="KW-1133">Transmembrane helix</keyword>
<keyword evidence="3 6" id="KW-0812">Transmembrane</keyword>
<evidence type="ECO:0000256" key="3">
    <source>
        <dbReference type="ARBA" id="ARBA00022692"/>
    </source>
</evidence>
<dbReference type="Pfam" id="PF03798">
    <property type="entry name" value="TRAM_LAG1_CLN8"/>
    <property type="match status" value="1"/>
</dbReference>
<evidence type="ECO:0000256" key="6">
    <source>
        <dbReference type="PROSITE-ProRule" id="PRU00205"/>
    </source>
</evidence>
<dbReference type="InterPro" id="IPR006634">
    <property type="entry name" value="TLC-dom"/>
</dbReference>
<evidence type="ECO:0000256" key="4">
    <source>
        <dbReference type="ARBA" id="ARBA00022989"/>
    </source>
</evidence>
<reference evidence="10" key="1">
    <citation type="journal article" date="2018" name="Nat. Microbiol.">
        <title>Leveraging single-cell genomics to expand the fungal tree of life.</title>
        <authorList>
            <person name="Ahrendt S.R."/>
            <person name="Quandt C.A."/>
            <person name="Ciobanu D."/>
            <person name="Clum A."/>
            <person name="Salamov A."/>
            <person name="Andreopoulos B."/>
            <person name="Cheng J.F."/>
            <person name="Woyke T."/>
            <person name="Pelin A."/>
            <person name="Henrissat B."/>
            <person name="Reynolds N.K."/>
            <person name="Benny G.L."/>
            <person name="Smith M.E."/>
            <person name="James T.Y."/>
            <person name="Grigoriev I.V."/>
        </authorList>
    </citation>
    <scope>NUCLEOTIDE SEQUENCE [LARGE SCALE GENOMIC DNA]</scope>
</reference>
<dbReference type="PIRSF" id="PIRSF005225">
    <property type="entry name" value="LAG1_LAC1"/>
    <property type="match status" value="1"/>
</dbReference>
<dbReference type="OrthoDB" id="537032at2759"/>
<gene>
    <name evidence="9" type="ORF">BDK51DRAFT_24323</name>
</gene>
<comment type="similarity">
    <text evidence="2">Belongs to the sphingosine N-acyltransferase family.</text>
</comment>
<dbReference type="PANTHER" id="PTHR12560:SF0">
    <property type="entry name" value="LD18904P"/>
    <property type="match status" value="1"/>
</dbReference>
<dbReference type="PANTHER" id="PTHR12560">
    <property type="entry name" value="LONGEVITY ASSURANCE FACTOR 1 LAG1"/>
    <property type="match status" value="1"/>
</dbReference>